<dbReference type="Proteomes" id="UP001165960">
    <property type="component" value="Unassembled WGS sequence"/>
</dbReference>
<name>A0ACC2U6D6_9FUNG</name>
<reference evidence="1" key="1">
    <citation type="submission" date="2022-04" db="EMBL/GenBank/DDBJ databases">
        <title>Genome of the entomopathogenic fungus Entomophthora muscae.</title>
        <authorList>
            <person name="Elya C."/>
            <person name="Lovett B.R."/>
            <person name="Lee E."/>
            <person name="Macias A.M."/>
            <person name="Hajek A.E."/>
            <person name="De Bivort B.L."/>
            <person name="Kasson M.T."/>
            <person name="De Fine Licht H.H."/>
            <person name="Stajich J.E."/>
        </authorList>
    </citation>
    <scope>NUCLEOTIDE SEQUENCE</scope>
    <source>
        <strain evidence="1">Berkeley</strain>
    </source>
</reference>
<evidence type="ECO:0000313" key="1">
    <source>
        <dbReference type="EMBL" id="KAJ9082364.1"/>
    </source>
</evidence>
<keyword evidence="2" id="KW-1185">Reference proteome</keyword>
<dbReference type="EMBL" id="QTSX02001434">
    <property type="protein sequence ID" value="KAJ9082364.1"/>
    <property type="molecule type" value="Genomic_DNA"/>
</dbReference>
<organism evidence="1 2">
    <name type="scientific">Entomophthora muscae</name>
    <dbReference type="NCBI Taxonomy" id="34485"/>
    <lineage>
        <taxon>Eukaryota</taxon>
        <taxon>Fungi</taxon>
        <taxon>Fungi incertae sedis</taxon>
        <taxon>Zoopagomycota</taxon>
        <taxon>Entomophthoromycotina</taxon>
        <taxon>Entomophthoromycetes</taxon>
        <taxon>Entomophthorales</taxon>
        <taxon>Entomophthoraceae</taxon>
        <taxon>Entomophthora</taxon>
    </lineage>
</organism>
<protein>
    <submittedName>
        <fullName evidence="1">Uncharacterized protein</fullName>
    </submittedName>
</protein>
<evidence type="ECO:0000313" key="2">
    <source>
        <dbReference type="Proteomes" id="UP001165960"/>
    </source>
</evidence>
<accession>A0ACC2U6D6</accession>
<gene>
    <name evidence="1" type="ORF">DSO57_1005229</name>
</gene>
<proteinExistence type="predicted"/>
<sequence>MKDALMNCLLIGAVFSACGGWGCLVPVSQLCLPPCNCASMSWDSQLDWAQMLVVLVHVHQCLDDDFYLFFPQKRPAL</sequence>
<comment type="caution">
    <text evidence="1">The sequence shown here is derived from an EMBL/GenBank/DDBJ whole genome shotgun (WGS) entry which is preliminary data.</text>
</comment>